<keyword evidence="12" id="KW-0479">Metal-binding</keyword>
<feature type="transmembrane region" description="Helical" evidence="12">
    <location>
        <begin position="401"/>
        <end position="420"/>
    </location>
</feature>
<dbReference type="Pfam" id="PF00953">
    <property type="entry name" value="Glycos_transf_4"/>
    <property type="match status" value="1"/>
</dbReference>
<comment type="subcellular location">
    <subcellularLocation>
        <location evidence="12">Cell membrane</location>
        <topology evidence="12">Multi-pass membrane protein</topology>
    </subcellularLocation>
    <subcellularLocation>
        <location evidence="1">Membrane</location>
        <topology evidence="1">Multi-pass membrane protein</topology>
    </subcellularLocation>
</comment>
<comment type="caution">
    <text evidence="13">The sequence shown here is derived from an EMBL/GenBank/DDBJ whole genome shotgun (WGS) entry which is preliminary data.</text>
</comment>
<proteinExistence type="inferred from homology"/>
<keyword evidence="9 12" id="KW-0472">Membrane</keyword>
<keyword evidence="3 12" id="KW-0132">Cell division</keyword>
<evidence type="ECO:0000256" key="1">
    <source>
        <dbReference type="ARBA" id="ARBA00004141"/>
    </source>
</evidence>
<comment type="function">
    <text evidence="12">Catalyzes the initial step of the lipid cycle reactions in the biosynthesis of the cell wall peptidoglycan: transfers peptidoglycan precursor phospho-MurNAc-pentapeptide from UDP-MurNAc-pentapeptide onto the lipid carrier undecaprenyl phosphate, yielding undecaprenyl-pyrophosphoryl-MurNAc-pentapeptide, known as lipid I.</text>
</comment>
<feature type="transmembrane region" description="Helical" evidence="12">
    <location>
        <begin position="136"/>
        <end position="153"/>
    </location>
</feature>
<evidence type="ECO:0000256" key="12">
    <source>
        <dbReference type="HAMAP-Rule" id="MF_00038"/>
    </source>
</evidence>
<evidence type="ECO:0000256" key="11">
    <source>
        <dbReference type="ARBA" id="ARBA00023316"/>
    </source>
</evidence>
<feature type="transmembrane region" description="Helical" evidence="12">
    <location>
        <begin position="330"/>
        <end position="351"/>
    </location>
</feature>
<dbReference type="HAMAP" id="MF_00038">
    <property type="entry name" value="MraY"/>
    <property type="match status" value="1"/>
</dbReference>
<keyword evidence="11 12" id="KW-0961">Cell wall biogenesis/degradation</keyword>
<reference evidence="13 14" key="1">
    <citation type="submission" date="2020-12" db="EMBL/GenBank/DDBJ databases">
        <title>Whole genome sequences of gut porcine anaerobes.</title>
        <authorList>
            <person name="Kubasova T."/>
            <person name="Jahodarova E."/>
            <person name="Rychlik I."/>
        </authorList>
    </citation>
    <scope>NUCLEOTIDE SEQUENCE [LARGE SCALE GENOMIC DNA]</scope>
    <source>
        <strain evidence="13 14">An925</strain>
    </source>
</reference>
<dbReference type="GO" id="GO:0016740">
    <property type="term" value="F:transferase activity"/>
    <property type="evidence" value="ECO:0007669"/>
    <property type="project" value="UniProtKB-KW"/>
</dbReference>
<keyword evidence="7 12" id="KW-0573">Peptidoglycan synthesis</keyword>
<dbReference type="PANTHER" id="PTHR22926">
    <property type="entry name" value="PHOSPHO-N-ACETYLMURAMOYL-PENTAPEPTIDE-TRANSFERASE"/>
    <property type="match status" value="1"/>
</dbReference>
<feature type="transmembrane region" description="Helical" evidence="12">
    <location>
        <begin position="73"/>
        <end position="92"/>
    </location>
</feature>
<dbReference type="RefSeq" id="WP_094391743.1">
    <property type="nucleotide sequence ID" value="NZ_JADYTN010000012.1"/>
</dbReference>
<keyword evidence="14" id="KW-1185">Reference proteome</keyword>
<dbReference type="InterPro" id="IPR000715">
    <property type="entry name" value="Glycosyl_transferase_4"/>
</dbReference>
<keyword evidence="5 12" id="KW-0812">Transmembrane</keyword>
<feature type="transmembrane region" description="Helical" evidence="12">
    <location>
        <begin position="98"/>
        <end position="116"/>
    </location>
</feature>
<dbReference type="InterPro" id="IPR003524">
    <property type="entry name" value="PNAcMuramoyl-5peptid_Trfase"/>
</dbReference>
<dbReference type="PROSITE" id="PS01348">
    <property type="entry name" value="MRAY_2"/>
    <property type="match status" value="1"/>
</dbReference>
<evidence type="ECO:0000256" key="10">
    <source>
        <dbReference type="ARBA" id="ARBA00023306"/>
    </source>
</evidence>
<protein>
    <recommendedName>
        <fullName evidence="12">Phospho-N-acetylmuramoyl-pentapeptide-transferase</fullName>
        <ecNumber evidence="12">2.7.8.13</ecNumber>
    </recommendedName>
    <alternativeName>
        <fullName evidence="12">UDP-MurNAc-pentapeptide phosphotransferase</fullName>
    </alternativeName>
</protein>
<feature type="transmembrane region" description="Helical" evidence="12">
    <location>
        <begin position="303"/>
        <end position="324"/>
    </location>
</feature>
<evidence type="ECO:0000256" key="4">
    <source>
        <dbReference type="ARBA" id="ARBA00022679"/>
    </source>
</evidence>
<feature type="transmembrane region" description="Helical" evidence="12">
    <location>
        <begin position="279"/>
        <end position="296"/>
    </location>
</feature>
<evidence type="ECO:0000313" key="13">
    <source>
        <dbReference type="EMBL" id="MCF2563784.1"/>
    </source>
</evidence>
<dbReference type="PANTHER" id="PTHR22926:SF5">
    <property type="entry name" value="PHOSPHO-N-ACETYLMURAMOYL-PENTAPEPTIDE-TRANSFERASE HOMOLOG"/>
    <property type="match status" value="1"/>
</dbReference>
<keyword evidence="4 12" id="KW-0808">Transferase</keyword>
<evidence type="ECO:0000256" key="5">
    <source>
        <dbReference type="ARBA" id="ARBA00022692"/>
    </source>
</evidence>
<keyword evidence="12" id="KW-0460">Magnesium</keyword>
<comment type="pathway">
    <text evidence="12">Cell wall biogenesis; peptidoglycan biosynthesis.</text>
</comment>
<comment type="similarity">
    <text evidence="2 12">Belongs to the glycosyltransferase 4 family. MraY subfamily.</text>
</comment>
<evidence type="ECO:0000256" key="2">
    <source>
        <dbReference type="ARBA" id="ARBA00005583"/>
    </source>
</evidence>
<dbReference type="InterPro" id="IPR018480">
    <property type="entry name" value="PNAcMuramoyl-5peptid_Trfase_CS"/>
</dbReference>
<dbReference type="EMBL" id="JADYTN010000012">
    <property type="protein sequence ID" value="MCF2563784.1"/>
    <property type="molecule type" value="Genomic_DNA"/>
</dbReference>
<keyword evidence="12" id="KW-1003">Cell membrane</keyword>
<feature type="transmembrane region" description="Helical" evidence="12">
    <location>
        <begin position="245"/>
        <end position="267"/>
    </location>
</feature>
<evidence type="ECO:0000256" key="8">
    <source>
        <dbReference type="ARBA" id="ARBA00022989"/>
    </source>
</evidence>
<evidence type="ECO:0000256" key="7">
    <source>
        <dbReference type="ARBA" id="ARBA00022984"/>
    </source>
</evidence>
<accession>A0ABS9CFD5</accession>
<dbReference type="EC" id="2.7.8.13" evidence="12"/>
<feature type="transmembrane region" description="Helical" evidence="12">
    <location>
        <begin position="210"/>
        <end position="233"/>
    </location>
</feature>
<feature type="transmembrane region" description="Helical" evidence="12">
    <location>
        <begin position="20"/>
        <end position="41"/>
    </location>
</feature>
<evidence type="ECO:0000256" key="3">
    <source>
        <dbReference type="ARBA" id="ARBA00022618"/>
    </source>
</evidence>
<dbReference type="Proteomes" id="UP001200470">
    <property type="component" value="Unassembled WGS sequence"/>
</dbReference>
<keyword evidence="8 12" id="KW-1133">Transmembrane helix</keyword>
<evidence type="ECO:0000256" key="6">
    <source>
        <dbReference type="ARBA" id="ARBA00022960"/>
    </source>
</evidence>
<comment type="catalytic activity">
    <reaction evidence="12">
        <text>UDP-N-acetyl-alpha-D-muramoyl-L-alanyl-gamma-D-glutamyl-meso-2,6-diaminopimeloyl-D-alanyl-D-alanine + di-trans,octa-cis-undecaprenyl phosphate = di-trans,octa-cis-undecaprenyl diphospho-N-acetyl-alpha-D-muramoyl-L-alanyl-D-glutamyl-meso-2,6-diaminopimeloyl-D-alanyl-D-alanine + UMP</text>
        <dbReference type="Rhea" id="RHEA:28386"/>
        <dbReference type="ChEBI" id="CHEBI:57865"/>
        <dbReference type="ChEBI" id="CHEBI:60392"/>
        <dbReference type="ChEBI" id="CHEBI:61386"/>
        <dbReference type="ChEBI" id="CHEBI:61387"/>
        <dbReference type="EC" id="2.7.8.13"/>
    </reaction>
</comment>
<dbReference type="PROSITE" id="PS01347">
    <property type="entry name" value="MRAY_1"/>
    <property type="match status" value="1"/>
</dbReference>
<comment type="cofactor">
    <cofactor evidence="12">
        <name>Mg(2+)</name>
        <dbReference type="ChEBI" id="CHEBI:18420"/>
    </cofactor>
</comment>
<dbReference type="CDD" id="cd06852">
    <property type="entry name" value="GT_MraY"/>
    <property type="match status" value="1"/>
</dbReference>
<evidence type="ECO:0000256" key="9">
    <source>
        <dbReference type="ARBA" id="ARBA00023136"/>
    </source>
</evidence>
<gene>
    <name evidence="12" type="primary">mraY</name>
    <name evidence="13" type="ORF">I6E12_06630</name>
</gene>
<organism evidence="13 14">
    <name type="scientific">Xylanibacter brevis</name>
    <dbReference type="NCBI Taxonomy" id="83231"/>
    <lineage>
        <taxon>Bacteria</taxon>
        <taxon>Pseudomonadati</taxon>
        <taxon>Bacteroidota</taxon>
        <taxon>Bacteroidia</taxon>
        <taxon>Bacteroidales</taxon>
        <taxon>Prevotellaceae</taxon>
        <taxon>Xylanibacter</taxon>
    </lineage>
</organism>
<evidence type="ECO:0000313" key="14">
    <source>
        <dbReference type="Proteomes" id="UP001200470"/>
    </source>
</evidence>
<name>A0ABS9CFD5_9BACT</name>
<keyword evidence="10 12" id="KW-0131">Cell cycle</keyword>
<sequence>MLYYLFRFLEGFDIPGAHIWSYISFRALLALILSLVISAWFGEKFIRWMKRHHISETARDASIDPFGVEKKGVPTMGGIIIIVAILVPVLLLGRMRNIYLILMIVTTVWLGFLGFLDDYIKIFKKNKEGLKGKYKIVGQISIGFIVGLTLWLSPDAVVRENISVQQQNQEVVIKHKTENVKSLQTTIPFFKNHNLDYSNIMAFCGEHKVAAGWILFVVMTIIVVTAVSNGANLNDGMDGMCAGNSAIIGVALGIFAYVSSHIVYAAYFDIMYIPGSQELVVFLCAFVGAMIGFLWYNAYPAQVFMGDTGSLTIGGIIGVCAVIIHKELLLPVLCGIFFIESLSVIIQTQWFKWQKRKGKRVRVFRATPIHDTFRRLDSQLDSTSTYLLRNWPHRPFHESKITIRFWITTIILAAITIITLKVR</sequence>
<keyword evidence="6 12" id="KW-0133">Cell shape</keyword>